<dbReference type="Pfam" id="PF25971">
    <property type="entry name" value="CzcB_N"/>
    <property type="match status" value="1"/>
</dbReference>
<evidence type="ECO:0000313" key="8">
    <source>
        <dbReference type="Proteomes" id="UP000664293"/>
    </source>
</evidence>
<evidence type="ECO:0000259" key="6">
    <source>
        <dbReference type="Pfam" id="PF25975"/>
    </source>
</evidence>
<evidence type="ECO:0000256" key="1">
    <source>
        <dbReference type="ARBA" id="ARBA00022448"/>
    </source>
</evidence>
<comment type="caution">
    <text evidence="7">The sequence shown here is derived from an EMBL/GenBank/DDBJ whole genome shotgun (WGS) entry which is preliminary data.</text>
</comment>
<keyword evidence="1" id="KW-0813">Transport</keyword>
<feature type="signal peptide" evidence="3">
    <location>
        <begin position="1"/>
        <end position="27"/>
    </location>
</feature>
<evidence type="ECO:0000256" key="3">
    <source>
        <dbReference type="SAM" id="SignalP"/>
    </source>
</evidence>
<evidence type="ECO:0000313" key="7">
    <source>
        <dbReference type="EMBL" id="MBN8431579.1"/>
    </source>
</evidence>
<evidence type="ECO:0000259" key="5">
    <source>
        <dbReference type="Pfam" id="PF25973"/>
    </source>
</evidence>
<dbReference type="InterPro" id="IPR051909">
    <property type="entry name" value="MFP_Cation_Efflux"/>
</dbReference>
<dbReference type="Gene3D" id="2.40.420.20">
    <property type="match status" value="1"/>
</dbReference>
<evidence type="ECO:0000259" key="4">
    <source>
        <dbReference type="Pfam" id="PF25971"/>
    </source>
</evidence>
<dbReference type="PANTHER" id="PTHR30097:SF4">
    <property type="entry name" value="SLR6042 PROTEIN"/>
    <property type="match status" value="1"/>
</dbReference>
<feature type="compositionally biased region" description="Basic and acidic residues" evidence="2">
    <location>
        <begin position="38"/>
        <end position="48"/>
    </location>
</feature>
<proteinExistence type="predicted"/>
<gene>
    <name evidence="7" type="ORF">JF535_12015</name>
</gene>
<reference evidence="7 8" key="1">
    <citation type="submission" date="2020-12" db="EMBL/GenBank/DDBJ databases">
        <title>Oil enriched cultivation method for isolating marine PHA-producing bacteria.</title>
        <authorList>
            <person name="Zheng W."/>
            <person name="Yu S."/>
            <person name="Huang Y."/>
        </authorList>
    </citation>
    <scope>NUCLEOTIDE SEQUENCE [LARGE SCALE GENOMIC DNA]</scope>
    <source>
        <strain evidence="7 8">SN0-2</strain>
    </source>
</reference>
<dbReference type="RefSeq" id="WP_207002398.1">
    <property type="nucleotide sequence ID" value="NZ_JAEKJR010000002.1"/>
</dbReference>
<keyword evidence="8" id="KW-1185">Reference proteome</keyword>
<dbReference type="Pfam" id="PF25973">
    <property type="entry name" value="BSH_CzcB"/>
    <property type="match status" value="1"/>
</dbReference>
<dbReference type="InterPro" id="IPR058646">
    <property type="entry name" value="CzcB_N"/>
</dbReference>
<feature type="region of interest" description="Disordered" evidence="2">
    <location>
        <begin position="29"/>
        <end position="48"/>
    </location>
</feature>
<feature type="domain" description="CzcB-like C-terminal circularly permuted SH3-like" evidence="6">
    <location>
        <begin position="340"/>
        <end position="400"/>
    </location>
</feature>
<dbReference type="InterPro" id="IPR058647">
    <property type="entry name" value="BSH_CzcB-like"/>
</dbReference>
<sequence length="412" mass="44920">MKPVIFSSLILAFVLSFGMGYSIEVQAAGAAAEGGEPEPEKGPNRGRMLRDDDFALELSIFETGVPPEFRVWVTDDGKAVDPNKVDLKVVLTRLGGVEDHIRFAAQGDFLRGDTVIYEPHSFMVTITANYNGKDHRWQYDNFEGRTRIEPSIAEAMDIGTGIAGSAVLKETSKAYGRLTMNPERVRLISARFDGTVESVKVGLGERVGKGQPLIAINSNENLKTYTINSPIEGVVLQRQANPGEQTEGRTLLTIADSNALLAELDVFPALRTRIKYGAPVALNVRGIDGQLEGEVRQIDTIIRPNQSSVVRVALKNPPATLAPGAFVSGDIQVAEYEVPLAVKRSGLQAFRDFTVVYAKVGDEYEVRMLDLGREAGEWVEVLGGLEPGTEYVTENSYIIKADIEKSGASHDH</sequence>
<evidence type="ECO:0000256" key="2">
    <source>
        <dbReference type="SAM" id="MobiDB-lite"/>
    </source>
</evidence>
<dbReference type="PANTHER" id="PTHR30097">
    <property type="entry name" value="CATION EFFLUX SYSTEM PROTEIN CUSB"/>
    <property type="match status" value="1"/>
</dbReference>
<dbReference type="Pfam" id="PF25975">
    <property type="entry name" value="CzcB_C"/>
    <property type="match status" value="1"/>
</dbReference>
<protein>
    <submittedName>
        <fullName evidence="7">Efflux RND transporter periplasmic adaptor subunit</fullName>
    </submittedName>
</protein>
<name>A0ABS3E955_9GAMM</name>
<feature type="chain" id="PRO_5045919546" evidence="3">
    <location>
        <begin position="28"/>
        <end position="412"/>
    </location>
</feature>
<dbReference type="Gene3D" id="2.40.50.100">
    <property type="match status" value="1"/>
</dbReference>
<dbReference type="SUPFAM" id="SSF111369">
    <property type="entry name" value="HlyD-like secretion proteins"/>
    <property type="match status" value="1"/>
</dbReference>
<feature type="domain" description="CzcB-like barrel-sandwich hybrid" evidence="5">
    <location>
        <begin position="186"/>
        <end position="256"/>
    </location>
</feature>
<feature type="domain" description="CzcB N-terminal" evidence="4">
    <location>
        <begin position="46"/>
        <end position="137"/>
    </location>
</feature>
<accession>A0ABS3E955</accession>
<dbReference type="InterPro" id="IPR058649">
    <property type="entry name" value="CzcB_C"/>
</dbReference>
<dbReference type="EMBL" id="JAEKJR010000002">
    <property type="protein sequence ID" value="MBN8431579.1"/>
    <property type="molecule type" value="Genomic_DNA"/>
</dbReference>
<keyword evidence="3" id="KW-0732">Signal</keyword>
<dbReference type="Proteomes" id="UP000664293">
    <property type="component" value="Unassembled WGS sequence"/>
</dbReference>
<organism evidence="7 8">
    <name type="scientific">Microbulbifer salipaludis</name>
    <dbReference type="NCBI Taxonomy" id="187980"/>
    <lineage>
        <taxon>Bacteria</taxon>
        <taxon>Pseudomonadati</taxon>
        <taxon>Pseudomonadota</taxon>
        <taxon>Gammaproteobacteria</taxon>
        <taxon>Cellvibrionales</taxon>
        <taxon>Microbulbiferaceae</taxon>
        <taxon>Microbulbifer</taxon>
    </lineage>
</organism>